<keyword evidence="14" id="KW-0735">Signal-anchor</keyword>
<dbReference type="Gene3D" id="3.30.160.60">
    <property type="entry name" value="Classic Zinc Finger"/>
    <property type="match status" value="1"/>
</dbReference>
<proteinExistence type="inferred from homology"/>
<name>A0A9W9YLX0_9CNID</name>
<keyword evidence="14" id="KW-0119">Carbohydrate metabolism</keyword>
<dbReference type="InterPro" id="IPR018011">
    <property type="entry name" value="Carb_sulfotrans_8-10"/>
</dbReference>
<evidence type="ECO:0000256" key="1">
    <source>
        <dbReference type="ARBA" id="ARBA00004323"/>
    </source>
</evidence>
<comment type="subcellular location">
    <subcellularLocation>
        <location evidence="1 14">Golgi apparatus membrane</location>
        <topology evidence="1 14">Single-pass type II membrane protein</topology>
    </subcellularLocation>
</comment>
<dbReference type="GO" id="GO:0016051">
    <property type="term" value="P:carbohydrate biosynthetic process"/>
    <property type="evidence" value="ECO:0007669"/>
    <property type="project" value="InterPro"/>
</dbReference>
<keyword evidence="7 13" id="KW-0863">Zinc-finger</keyword>
<evidence type="ECO:0000256" key="8">
    <source>
        <dbReference type="ARBA" id="ARBA00022833"/>
    </source>
</evidence>
<dbReference type="PANTHER" id="PTHR12137:SF2">
    <property type="entry name" value="CARBOHYDRATE SULFOTRANSFERASE 10"/>
    <property type="match status" value="1"/>
</dbReference>
<dbReference type="OrthoDB" id="2019940at2759"/>
<evidence type="ECO:0000256" key="5">
    <source>
        <dbReference type="ARBA" id="ARBA00022723"/>
    </source>
</evidence>
<dbReference type="PROSITE" id="PS00028">
    <property type="entry name" value="ZINC_FINGER_C2H2_1"/>
    <property type="match status" value="1"/>
</dbReference>
<evidence type="ECO:0000256" key="4">
    <source>
        <dbReference type="ARBA" id="ARBA00022692"/>
    </source>
</evidence>
<dbReference type="Proteomes" id="UP001163046">
    <property type="component" value="Unassembled WGS sequence"/>
</dbReference>
<evidence type="ECO:0000259" key="15">
    <source>
        <dbReference type="PROSITE" id="PS50157"/>
    </source>
</evidence>
<dbReference type="Pfam" id="PF03567">
    <property type="entry name" value="Sulfotransfer_2"/>
    <property type="match status" value="1"/>
</dbReference>
<keyword evidence="12 14" id="KW-0325">Glycoprotein</keyword>
<keyword evidence="5" id="KW-0479">Metal-binding</keyword>
<dbReference type="PANTHER" id="PTHR12137">
    <property type="entry name" value="CARBOHYDRATE SULFOTRANSFERASE"/>
    <property type="match status" value="1"/>
</dbReference>
<comment type="similarity">
    <text evidence="2 14">Belongs to the sulfotransferase 2 family.</text>
</comment>
<evidence type="ECO:0000256" key="14">
    <source>
        <dbReference type="RuleBase" id="RU364020"/>
    </source>
</evidence>
<evidence type="ECO:0000313" key="17">
    <source>
        <dbReference type="Proteomes" id="UP001163046"/>
    </source>
</evidence>
<accession>A0A9W9YLX0</accession>
<evidence type="ECO:0000313" key="16">
    <source>
        <dbReference type="EMBL" id="KAJ7357595.1"/>
    </source>
</evidence>
<dbReference type="GO" id="GO:0008146">
    <property type="term" value="F:sulfotransferase activity"/>
    <property type="evidence" value="ECO:0007669"/>
    <property type="project" value="InterPro"/>
</dbReference>
<evidence type="ECO:0000256" key="11">
    <source>
        <dbReference type="ARBA" id="ARBA00023136"/>
    </source>
</evidence>
<dbReference type="EC" id="2.8.2.-" evidence="14"/>
<reference evidence="16" key="1">
    <citation type="submission" date="2023-01" db="EMBL/GenBank/DDBJ databases">
        <title>Genome assembly of the deep-sea coral Lophelia pertusa.</title>
        <authorList>
            <person name="Herrera S."/>
            <person name="Cordes E."/>
        </authorList>
    </citation>
    <scope>NUCLEOTIDE SEQUENCE</scope>
    <source>
        <strain evidence="16">USNM1676648</strain>
        <tissue evidence="16">Polyp</tissue>
    </source>
</reference>
<dbReference type="InterPro" id="IPR013087">
    <property type="entry name" value="Znf_C2H2_type"/>
</dbReference>
<dbReference type="SMART" id="SM00355">
    <property type="entry name" value="ZnF_C2H2"/>
    <property type="match status" value="1"/>
</dbReference>
<dbReference type="GO" id="GO:0030166">
    <property type="term" value="P:proteoglycan biosynthetic process"/>
    <property type="evidence" value="ECO:0007669"/>
    <property type="project" value="TreeGrafter"/>
</dbReference>
<evidence type="ECO:0000256" key="6">
    <source>
        <dbReference type="ARBA" id="ARBA00022737"/>
    </source>
</evidence>
<evidence type="ECO:0000256" key="9">
    <source>
        <dbReference type="ARBA" id="ARBA00022989"/>
    </source>
</evidence>
<keyword evidence="3 14" id="KW-0808">Transferase</keyword>
<evidence type="ECO:0000256" key="7">
    <source>
        <dbReference type="ARBA" id="ARBA00022771"/>
    </source>
</evidence>
<keyword evidence="6" id="KW-0677">Repeat</keyword>
<gene>
    <name evidence="16" type="ORF">OS493_024408</name>
</gene>
<dbReference type="SUPFAM" id="SSF57667">
    <property type="entry name" value="beta-beta-alpha zinc fingers"/>
    <property type="match status" value="1"/>
</dbReference>
<dbReference type="InterPro" id="IPR005331">
    <property type="entry name" value="Sulfotransferase"/>
</dbReference>
<dbReference type="FunFam" id="3.30.160.60:FF:000100">
    <property type="entry name" value="Zinc finger 45-like"/>
    <property type="match status" value="1"/>
</dbReference>
<evidence type="ECO:0000256" key="12">
    <source>
        <dbReference type="ARBA" id="ARBA00023180"/>
    </source>
</evidence>
<evidence type="ECO:0000256" key="2">
    <source>
        <dbReference type="ARBA" id="ARBA00006339"/>
    </source>
</evidence>
<keyword evidence="8" id="KW-0862">Zinc</keyword>
<dbReference type="InterPro" id="IPR036236">
    <property type="entry name" value="Znf_C2H2_sf"/>
</dbReference>
<dbReference type="GO" id="GO:0008270">
    <property type="term" value="F:zinc ion binding"/>
    <property type="evidence" value="ECO:0007669"/>
    <property type="project" value="UniProtKB-KW"/>
</dbReference>
<keyword evidence="17" id="KW-1185">Reference proteome</keyword>
<organism evidence="16 17">
    <name type="scientific">Desmophyllum pertusum</name>
    <dbReference type="NCBI Taxonomy" id="174260"/>
    <lineage>
        <taxon>Eukaryota</taxon>
        <taxon>Metazoa</taxon>
        <taxon>Cnidaria</taxon>
        <taxon>Anthozoa</taxon>
        <taxon>Hexacorallia</taxon>
        <taxon>Scleractinia</taxon>
        <taxon>Caryophylliina</taxon>
        <taxon>Caryophylliidae</taxon>
        <taxon>Desmophyllum</taxon>
    </lineage>
</organism>
<evidence type="ECO:0000256" key="13">
    <source>
        <dbReference type="PROSITE-ProRule" id="PRU00042"/>
    </source>
</evidence>
<evidence type="ECO:0000256" key="3">
    <source>
        <dbReference type="ARBA" id="ARBA00022679"/>
    </source>
</evidence>
<evidence type="ECO:0000256" key="10">
    <source>
        <dbReference type="ARBA" id="ARBA00023034"/>
    </source>
</evidence>
<keyword evidence="11" id="KW-0472">Membrane</keyword>
<sequence>MPYKCTECDKPFRYIENLYRHKRTVHADGKESGKKAVKEECWVCQEELNDSATLLPRSLAEESLGKFMYGKRQWERKDHLKDYCQKHSFNKTSRKEELQYIAVDDENKIIYCAIQEVDTKTWTTVFTGLFRSVRAMLGTRRRDFVRPLSGYTEKEKSIRLKTYFKFVIVREPLNRLLSVYKDRFIIEPRYTTHLRKQIARSLRPYDRASKGNNYISFSEFIQYFSKNVTRNQHWQQYEKICHPCVVNYDFIGHLETMEEDAPIMLRMAGIDAHVTFPPNHNSTYNSTGLSQVLEYYSQVPTRYITRIGELYRSDFEMFGYEYLGPVKQLLNQSITNGA</sequence>
<dbReference type="EMBL" id="MU827320">
    <property type="protein sequence ID" value="KAJ7357595.1"/>
    <property type="molecule type" value="Genomic_DNA"/>
</dbReference>
<dbReference type="PROSITE" id="PS50157">
    <property type="entry name" value="ZINC_FINGER_C2H2_2"/>
    <property type="match status" value="1"/>
</dbReference>
<dbReference type="GO" id="GO:0000139">
    <property type="term" value="C:Golgi membrane"/>
    <property type="evidence" value="ECO:0007669"/>
    <property type="project" value="UniProtKB-SubCell"/>
</dbReference>
<keyword evidence="10 14" id="KW-0333">Golgi apparatus</keyword>
<feature type="domain" description="C2H2-type" evidence="15">
    <location>
        <begin position="3"/>
        <end position="31"/>
    </location>
</feature>
<dbReference type="AlphaFoldDB" id="A0A9W9YLX0"/>
<comment type="caution">
    <text evidence="16">The sequence shown here is derived from an EMBL/GenBank/DDBJ whole genome shotgun (WGS) entry which is preliminary data.</text>
</comment>
<keyword evidence="4" id="KW-0812">Transmembrane</keyword>
<protein>
    <recommendedName>
        <fullName evidence="14">Carbohydrate sulfotransferase</fullName>
        <ecNumber evidence="14">2.8.2.-</ecNumber>
    </recommendedName>
</protein>
<keyword evidence="9" id="KW-1133">Transmembrane helix</keyword>